<dbReference type="InterPro" id="IPR011004">
    <property type="entry name" value="Trimer_LpxA-like_sf"/>
</dbReference>
<sequence>MTSVGKNSITVSQPHAIPKKDVNSDSNGLSFTGVDNTAKTRRPQPRSNTKNDRVPSASKSSCSKNKEVEVEEHPRNLLLSKNKKHMSSECNHVKLAIRNDKSEVVCAMCKQCLITANHDVCVLNYVNDMNSRGKKHKANVSNTENQKKQKPKVMKPKKVGSNERLASPKPSKPRSCLRWSPTGRLFDLKGKIIASSESESQSDCSNGDNACTSNPPEPIIKRFPNSTSFLGRNLKLLINFVWKFLGTVRFGNDHVAAILGFGDLQWGNILITRVYFVEGLGHNMFSVGQFCDSDLEVAFRRNTCFVRNLEGVDLLKGNRTTNLYTIILHEMAYASPICLMARATSTKSWLWHQHLSHLNFDTINDLAKNDLVTDPKGGKITGKGKIKTANLDFDDVYFVDELNFKLLDESQVVLRAPRKDDMYSLDLKNIGNNNVLHDNTALYNNTAPHDNTVLHDNNTLHNNIVPHDNIVLHDNNILYDNTVLHENNVLHDNCPFVSFYIHPFIPSDYDVEDAFSSTNAPNYIPTPPSYSPVTPGNINPDSSNDLTKDLLSSLSILPFHDDPYMKGNNTVIHDNTALHNNTVLHDNNVLHDNTVLHDNNVIEQLMAWSGMDLKMAKTIMSSYTHPSIPSDYDVEDAFSSTNAPNYIPTPSSYSSVTPGNISPDSSHDLTKDLLSSLSILPFHDDPYMKVIQSYDAIPPSQVIIALPAVLPSFLVLSLSPMFDSRDSFPSEKISSPKDTKTPISSSSLVGSSSPVRSTTPPQDYFFDKSIFAKLDNLLWIRRRPLGSKPVLEKPDESNTCYNVHL</sequence>
<feature type="compositionally biased region" description="Low complexity" evidence="1">
    <location>
        <begin position="744"/>
        <end position="757"/>
    </location>
</feature>
<reference evidence="2" key="2">
    <citation type="submission" date="2022-01" db="EMBL/GenBank/DDBJ databases">
        <authorList>
            <person name="Yamashiro T."/>
            <person name="Shiraishi A."/>
            <person name="Satake H."/>
            <person name="Nakayama K."/>
        </authorList>
    </citation>
    <scope>NUCLEOTIDE SEQUENCE</scope>
</reference>
<feature type="compositionally biased region" description="Basic and acidic residues" evidence="1">
    <location>
        <begin position="728"/>
        <end position="740"/>
    </location>
</feature>
<evidence type="ECO:0000313" key="3">
    <source>
        <dbReference type="Proteomes" id="UP001151760"/>
    </source>
</evidence>
<evidence type="ECO:0000256" key="1">
    <source>
        <dbReference type="SAM" id="MobiDB-lite"/>
    </source>
</evidence>
<feature type="region of interest" description="Disordered" evidence="1">
    <location>
        <begin position="1"/>
        <end position="80"/>
    </location>
</feature>
<protein>
    <submittedName>
        <fullName evidence="2">Retrovirus-related pol polyprotein from transposon TNT 1-94</fullName>
    </submittedName>
</protein>
<evidence type="ECO:0000313" key="2">
    <source>
        <dbReference type="EMBL" id="GJS61959.1"/>
    </source>
</evidence>
<feature type="compositionally biased region" description="Polar residues" evidence="1">
    <location>
        <begin position="1"/>
        <end position="13"/>
    </location>
</feature>
<dbReference type="Proteomes" id="UP001151760">
    <property type="component" value="Unassembled WGS sequence"/>
</dbReference>
<feature type="region of interest" description="Disordered" evidence="1">
    <location>
        <begin position="132"/>
        <end position="176"/>
    </location>
</feature>
<feature type="compositionally biased region" description="Basic residues" evidence="1">
    <location>
        <begin position="148"/>
        <end position="158"/>
    </location>
</feature>
<dbReference type="Gene3D" id="2.160.10.10">
    <property type="entry name" value="Hexapeptide repeat proteins"/>
    <property type="match status" value="1"/>
</dbReference>
<reference evidence="2" key="1">
    <citation type="journal article" date="2022" name="Int. J. Mol. Sci.">
        <title>Draft Genome of Tanacetum Coccineum: Genomic Comparison of Closely Related Tanacetum-Family Plants.</title>
        <authorList>
            <person name="Yamashiro T."/>
            <person name="Shiraishi A."/>
            <person name="Nakayama K."/>
            <person name="Satake H."/>
        </authorList>
    </citation>
    <scope>NUCLEOTIDE SEQUENCE</scope>
</reference>
<keyword evidence="3" id="KW-1185">Reference proteome</keyword>
<gene>
    <name evidence="2" type="ORF">Tco_0656743</name>
</gene>
<proteinExistence type="predicted"/>
<feature type="region of interest" description="Disordered" evidence="1">
    <location>
        <begin position="197"/>
        <end position="217"/>
    </location>
</feature>
<comment type="caution">
    <text evidence="2">The sequence shown here is derived from an EMBL/GenBank/DDBJ whole genome shotgun (WGS) entry which is preliminary data.</text>
</comment>
<feature type="compositionally biased region" description="Polar residues" evidence="1">
    <location>
        <begin position="24"/>
        <end position="37"/>
    </location>
</feature>
<accession>A0ABQ4X9M2</accession>
<dbReference type="SUPFAM" id="SSF51161">
    <property type="entry name" value="Trimeric LpxA-like enzymes"/>
    <property type="match status" value="2"/>
</dbReference>
<feature type="compositionally biased region" description="Basic and acidic residues" evidence="1">
    <location>
        <begin position="64"/>
        <end position="75"/>
    </location>
</feature>
<name>A0ABQ4X9M2_9ASTR</name>
<dbReference type="EMBL" id="BQNB010009327">
    <property type="protein sequence ID" value="GJS61959.1"/>
    <property type="molecule type" value="Genomic_DNA"/>
</dbReference>
<feature type="region of interest" description="Disordered" evidence="1">
    <location>
        <begin position="728"/>
        <end position="757"/>
    </location>
</feature>
<organism evidence="2 3">
    <name type="scientific">Tanacetum coccineum</name>
    <dbReference type="NCBI Taxonomy" id="301880"/>
    <lineage>
        <taxon>Eukaryota</taxon>
        <taxon>Viridiplantae</taxon>
        <taxon>Streptophyta</taxon>
        <taxon>Embryophyta</taxon>
        <taxon>Tracheophyta</taxon>
        <taxon>Spermatophyta</taxon>
        <taxon>Magnoliopsida</taxon>
        <taxon>eudicotyledons</taxon>
        <taxon>Gunneridae</taxon>
        <taxon>Pentapetalae</taxon>
        <taxon>asterids</taxon>
        <taxon>campanulids</taxon>
        <taxon>Asterales</taxon>
        <taxon>Asteraceae</taxon>
        <taxon>Asteroideae</taxon>
        <taxon>Anthemideae</taxon>
        <taxon>Anthemidinae</taxon>
        <taxon>Tanacetum</taxon>
    </lineage>
</organism>